<dbReference type="InterPro" id="IPR009014">
    <property type="entry name" value="Transketo_C/PFOR_II"/>
</dbReference>
<dbReference type="PANTHER" id="PTHR43257:SF2">
    <property type="entry name" value="PYRUVATE DEHYDROGENASE E1 COMPONENT SUBUNIT BETA"/>
    <property type="match status" value="1"/>
</dbReference>
<evidence type="ECO:0000313" key="12">
    <source>
        <dbReference type="EMBL" id="PCF56169.1"/>
    </source>
</evidence>
<protein>
    <recommendedName>
        <fullName evidence="4">Pyruvate dehydrogenase E1 component subunit beta</fullName>
        <ecNumber evidence="3">1.2.4.1</ecNumber>
    </recommendedName>
</protein>
<comment type="catalytic activity">
    <reaction evidence="9">
        <text>N(6)-[(R)-lipoyl]-L-lysyl-[protein] + pyruvate + H(+) = N(6)-[(R)-S(8)-acetyldihydrolipoyl]-L-lysyl-[protein] + CO2</text>
        <dbReference type="Rhea" id="RHEA:19189"/>
        <dbReference type="Rhea" id="RHEA-COMP:10474"/>
        <dbReference type="Rhea" id="RHEA-COMP:10478"/>
        <dbReference type="ChEBI" id="CHEBI:15361"/>
        <dbReference type="ChEBI" id="CHEBI:15378"/>
        <dbReference type="ChEBI" id="CHEBI:16526"/>
        <dbReference type="ChEBI" id="CHEBI:83099"/>
        <dbReference type="ChEBI" id="CHEBI:83111"/>
        <dbReference type="EC" id="1.2.4.1"/>
    </reaction>
</comment>
<comment type="function">
    <text evidence="8">The pyruvate dehydrogenase complex catalyzes the overall conversion of pyruvate to acetyl-CoA and CO(2). It contains multiple copies of three enzymatic components: pyruvate dehydrogenase (E1), dihydrolipoamide acetyltransferase (E2) and lipoamide dehydrogenase (E3).</text>
</comment>
<dbReference type="EMBL" id="CP063367">
    <property type="protein sequence ID" value="QUM68753.1"/>
    <property type="molecule type" value="Genomic_DNA"/>
</dbReference>
<dbReference type="Gene3D" id="3.40.50.920">
    <property type="match status" value="1"/>
</dbReference>
<dbReference type="Pfam" id="PF02780">
    <property type="entry name" value="Transketolase_C"/>
    <property type="match status" value="1"/>
</dbReference>
<keyword evidence="17" id="KW-1185">Reference proteome</keyword>
<dbReference type="FunFam" id="3.40.50.920:FF:000001">
    <property type="entry name" value="Pyruvate dehydrogenase E1 beta subunit"/>
    <property type="match status" value="1"/>
</dbReference>
<dbReference type="AlphaFoldDB" id="A0A2A4GZA2"/>
<proteinExistence type="predicted"/>
<dbReference type="Proteomes" id="UP000217473">
    <property type="component" value="Unassembled WGS sequence"/>
</dbReference>
<evidence type="ECO:0000313" key="15">
    <source>
        <dbReference type="Proteomes" id="UP000217473"/>
    </source>
</evidence>
<dbReference type="InterPro" id="IPR029061">
    <property type="entry name" value="THDP-binding"/>
</dbReference>
<comment type="cofactor">
    <cofactor evidence="1">
        <name>thiamine diphosphate</name>
        <dbReference type="ChEBI" id="CHEBI:58937"/>
    </cofactor>
</comment>
<keyword evidence="5" id="KW-0560">Oxidoreductase</keyword>
<evidence type="ECO:0000256" key="6">
    <source>
        <dbReference type="ARBA" id="ARBA00023052"/>
    </source>
</evidence>
<dbReference type="Proteomes" id="UP000218335">
    <property type="component" value="Unassembled WGS sequence"/>
</dbReference>
<evidence type="ECO:0000256" key="8">
    <source>
        <dbReference type="ARBA" id="ARBA00025211"/>
    </source>
</evidence>
<sequence>MAQMTMVQAINNALATELKNDENTLLFGEDVGVNGGVFRVTEGLQKEFGEDRVFDTPLAESGIGGLALGLSTQGYRPIMEVQFLGFVFEVFDSVAGQIARHRFRSGNSKVAPVTVRAPFGGGVHTPELHADNLEGILAQSPGLKVVIPSGPYDAKGLLIESIRSNDPVVYLEHMKLYRSFREEVPEEEYTIEIGKANVKREGTDLTIITYGAMVQESMKAAEELEKDGHSVEVIDLRTVQPLDVETLVKSVEKTGRVIVVQEAQKQAGVGANVVAELSERAILSLEAPIGRVAAPDTIYPFTQAENVWLPNKTDIVEQAKKTLEF</sequence>
<dbReference type="PANTHER" id="PTHR43257">
    <property type="entry name" value="PYRUVATE DEHYDROGENASE E1 COMPONENT BETA SUBUNIT"/>
    <property type="match status" value="1"/>
</dbReference>
<accession>A0A2A4GZA2</accession>
<evidence type="ECO:0000256" key="3">
    <source>
        <dbReference type="ARBA" id="ARBA00012281"/>
    </source>
</evidence>
<keyword evidence="6" id="KW-0786">Thiamine pyrophosphate</keyword>
<evidence type="ECO:0000256" key="9">
    <source>
        <dbReference type="ARBA" id="ARBA00051231"/>
    </source>
</evidence>
<dbReference type="EMBL" id="MWUU01000004">
    <property type="protein sequence ID" value="PCF56169.1"/>
    <property type="molecule type" value="Genomic_DNA"/>
</dbReference>
<evidence type="ECO:0000313" key="16">
    <source>
        <dbReference type="Proteomes" id="UP000218335"/>
    </source>
</evidence>
<evidence type="ECO:0000256" key="7">
    <source>
        <dbReference type="ARBA" id="ARBA00023317"/>
    </source>
</evidence>
<organism evidence="12 16">
    <name type="scientific">Staphylococcus delphini</name>
    <dbReference type="NCBI Taxonomy" id="53344"/>
    <lineage>
        <taxon>Bacteria</taxon>
        <taxon>Bacillati</taxon>
        <taxon>Bacillota</taxon>
        <taxon>Bacilli</taxon>
        <taxon>Bacillales</taxon>
        <taxon>Staphylococcaceae</taxon>
        <taxon>Staphylococcus</taxon>
        <taxon>Staphylococcus intermedius group</taxon>
    </lineage>
</organism>
<evidence type="ECO:0000256" key="1">
    <source>
        <dbReference type="ARBA" id="ARBA00001964"/>
    </source>
</evidence>
<evidence type="ECO:0000313" key="11">
    <source>
        <dbReference type="EMBL" id="PCF52164.1"/>
    </source>
</evidence>
<evidence type="ECO:0000313" key="14">
    <source>
        <dbReference type="EMBL" id="RIZ54898.1"/>
    </source>
</evidence>
<dbReference type="SUPFAM" id="SSF52518">
    <property type="entry name" value="Thiamin diphosphate-binding fold (THDP-binding)"/>
    <property type="match status" value="1"/>
</dbReference>
<dbReference type="Proteomes" id="UP000266198">
    <property type="component" value="Unassembled WGS sequence"/>
</dbReference>
<reference evidence="14 17" key="2">
    <citation type="submission" date="2017-06" db="EMBL/GenBank/DDBJ databases">
        <title>Identification of a new gene, sdsY, involved in staphylococcal internalization in non-professional phagocytic cells (NPPCs).</title>
        <authorList>
            <person name="Maali Y."/>
            <person name="Martins-Simoes P."/>
            <person name="Trouillet-Assant S."/>
            <person name="Laurent F."/>
            <person name="Diot A."/>
            <person name="Verhoeven P."/>
            <person name="Bouvard D."/>
            <person name="Vandenesch F."/>
            <person name="Bes M."/>
        </authorList>
    </citation>
    <scope>NUCLEOTIDE SEQUENCE [LARGE SCALE GENOMIC DNA]</scope>
    <source>
        <strain evidence="14 17">Heidy</strain>
    </source>
</reference>
<name>A0A2A4GZA2_9STAP</name>
<dbReference type="RefSeq" id="WP_019165577.1">
    <property type="nucleotide sequence ID" value="NZ_CP063367.1"/>
</dbReference>
<reference evidence="15 16" key="1">
    <citation type="journal article" date="2017" name="PLoS ONE">
        <title>Development of a real-time PCR for detection of Staphylococcus pseudintermedius using a novel automated comparison of whole-genome sequences.</title>
        <authorList>
            <person name="Verstappen K.M."/>
            <person name="Huijbregts L."/>
            <person name="Spaninks M."/>
            <person name="Wagenaar J.A."/>
            <person name="Fluit A.C."/>
            <person name="Duim B."/>
        </authorList>
    </citation>
    <scope>NUCLEOTIDE SEQUENCE [LARGE SCALE GENOMIC DNA]</scope>
    <source>
        <strain evidence="11 15">15S02591-1</strain>
        <strain evidence="12 16">215070706401-1</strain>
    </source>
</reference>
<dbReference type="Pfam" id="PF02779">
    <property type="entry name" value="Transket_pyr"/>
    <property type="match status" value="1"/>
</dbReference>
<keyword evidence="7" id="KW-0670">Pyruvate</keyword>
<dbReference type="EMBL" id="MWUR01000002">
    <property type="protein sequence ID" value="PCF52164.1"/>
    <property type="molecule type" value="Genomic_DNA"/>
</dbReference>
<gene>
    <name evidence="11" type="ORF">B5C07_01610</name>
    <name evidence="12" type="ORF">B5C08_04385</name>
    <name evidence="14" type="ORF">CDL68_04080</name>
    <name evidence="13" type="ORF">IPU22_09240</name>
</gene>
<dbReference type="EMBL" id="NIPK01000005">
    <property type="protein sequence ID" value="RIZ54898.1"/>
    <property type="molecule type" value="Genomic_DNA"/>
</dbReference>
<dbReference type="SMART" id="SM00861">
    <property type="entry name" value="Transket_pyr"/>
    <property type="match status" value="1"/>
</dbReference>
<dbReference type="SUPFAM" id="SSF52922">
    <property type="entry name" value="TK C-terminal domain-like"/>
    <property type="match status" value="1"/>
</dbReference>
<feature type="domain" description="Transketolase-like pyrimidine-binding" evidence="10">
    <location>
        <begin position="4"/>
        <end position="179"/>
    </location>
</feature>
<reference evidence="13" key="3">
    <citation type="journal article" date="2021" name="Front. Microbiol.">
        <title>Presence and Characterization of a Novel cfr-Carrying Tn558 Transposon Derivative in Staphylococcus delphini Isolated From Retail Food.</title>
        <authorList>
            <person name="Zhang F."/>
            <person name="Wu S."/>
            <person name="Huang J."/>
            <person name="Yang R."/>
            <person name="Zhang J."/>
            <person name="Lei T."/>
            <person name="Dai J."/>
            <person name="Ding Y."/>
            <person name="Xue L."/>
            <person name="Wang J."/>
            <person name="Chen M."/>
            <person name="Wu Q."/>
        </authorList>
    </citation>
    <scope>NUCLEOTIDE SEQUENCE</scope>
    <source>
        <strain evidence="13">2794-1</strain>
    </source>
</reference>
<dbReference type="InterPro" id="IPR033248">
    <property type="entry name" value="Transketolase_C"/>
</dbReference>
<dbReference type="GO" id="GO:0004739">
    <property type="term" value="F:pyruvate dehydrogenase (acetyl-transferring) activity"/>
    <property type="evidence" value="ECO:0007669"/>
    <property type="project" value="UniProtKB-EC"/>
</dbReference>
<evidence type="ECO:0000259" key="10">
    <source>
        <dbReference type="SMART" id="SM00861"/>
    </source>
</evidence>
<dbReference type="CDD" id="cd07036">
    <property type="entry name" value="TPP_PYR_E1-PDHc-beta_like"/>
    <property type="match status" value="1"/>
</dbReference>
<dbReference type="FunFam" id="3.40.50.970:FF:000001">
    <property type="entry name" value="Pyruvate dehydrogenase E1 beta subunit"/>
    <property type="match status" value="1"/>
</dbReference>
<evidence type="ECO:0000256" key="5">
    <source>
        <dbReference type="ARBA" id="ARBA00023002"/>
    </source>
</evidence>
<dbReference type="InterPro" id="IPR005475">
    <property type="entry name" value="Transketolase-like_Pyr-bd"/>
</dbReference>
<dbReference type="Gene3D" id="3.40.50.970">
    <property type="match status" value="1"/>
</dbReference>
<evidence type="ECO:0000313" key="13">
    <source>
        <dbReference type="EMBL" id="QUM68753.1"/>
    </source>
</evidence>
<dbReference type="Proteomes" id="UP000675994">
    <property type="component" value="Chromosome"/>
</dbReference>
<evidence type="ECO:0000256" key="2">
    <source>
        <dbReference type="ARBA" id="ARBA00011870"/>
    </source>
</evidence>
<evidence type="ECO:0000256" key="4">
    <source>
        <dbReference type="ARBA" id="ARBA00016138"/>
    </source>
</evidence>
<comment type="subunit">
    <text evidence="2">Heterodimer of an alpha and a beta chain.</text>
</comment>
<evidence type="ECO:0000313" key="17">
    <source>
        <dbReference type="Proteomes" id="UP000266198"/>
    </source>
</evidence>
<dbReference type="EC" id="1.2.4.1" evidence="3"/>